<keyword evidence="2" id="KW-0808">Transferase</keyword>
<dbReference type="AlphaFoldDB" id="A0A366EBS4"/>
<evidence type="ECO:0000259" key="1">
    <source>
        <dbReference type="PROSITE" id="PS51186"/>
    </source>
</evidence>
<dbReference type="Proteomes" id="UP000252893">
    <property type="component" value="Unassembled WGS sequence"/>
</dbReference>
<dbReference type="Gene3D" id="3.40.630.30">
    <property type="match status" value="1"/>
</dbReference>
<accession>A0A366EBS4</accession>
<dbReference type="OrthoDB" id="8116556at2"/>
<dbReference type="CDD" id="cd04301">
    <property type="entry name" value="NAT_SF"/>
    <property type="match status" value="1"/>
</dbReference>
<comment type="caution">
    <text evidence="2">The sequence shown here is derived from an EMBL/GenBank/DDBJ whole genome shotgun (WGS) entry which is preliminary data.</text>
</comment>
<dbReference type="EMBL" id="QNRH01000001">
    <property type="protein sequence ID" value="RBO98924.1"/>
    <property type="molecule type" value="Genomic_DNA"/>
</dbReference>
<dbReference type="PROSITE" id="PS51186">
    <property type="entry name" value="GNAT"/>
    <property type="match status" value="1"/>
</dbReference>
<organism evidence="2 3">
    <name type="scientific">Pseudochrobactrum asaccharolyticum</name>
    <dbReference type="NCBI Taxonomy" id="354351"/>
    <lineage>
        <taxon>Bacteria</taxon>
        <taxon>Pseudomonadati</taxon>
        <taxon>Pseudomonadota</taxon>
        <taxon>Alphaproteobacteria</taxon>
        <taxon>Hyphomicrobiales</taxon>
        <taxon>Brucellaceae</taxon>
        <taxon>Pseudochrobactrum</taxon>
    </lineage>
</organism>
<dbReference type="RefSeq" id="WP_113942829.1">
    <property type="nucleotide sequence ID" value="NZ_JBHEEG010000003.1"/>
</dbReference>
<dbReference type="InterPro" id="IPR000182">
    <property type="entry name" value="GNAT_dom"/>
</dbReference>
<reference evidence="2 3" key="1">
    <citation type="submission" date="2018-06" db="EMBL/GenBank/DDBJ databases">
        <title>Genomic Encyclopedia of Type Strains, Phase IV (KMG-IV): sequencing the most valuable type-strain genomes for metagenomic binning, comparative biology and taxonomic classification.</title>
        <authorList>
            <person name="Goeker M."/>
        </authorList>
    </citation>
    <scope>NUCLEOTIDE SEQUENCE [LARGE SCALE GENOMIC DNA]</scope>
    <source>
        <strain evidence="2 3">DSM 25619</strain>
    </source>
</reference>
<dbReference type="InterPro" id="IPR016181">
    <property type="entry name" value="Acyl_CoA_acyltransferase"/>
</dbReference>
<dbReference type="GO" id="GO:0016747">
    <property type="term" value="F:acyltransferase activity, transferring groups other than amino-acyl groups"/>
    <property type="evidence" value="ECO:0007669"/>
    <property type="project" value="InterPro"/>
</dbReference>
<keyword evidence="3" id="KW-1185">Reference proteome</keyword>
<evidence type="ECO:0000313" key="2">
    <source>
        <dbReference type="EMBL" id="RBO98924.1"/>
    </source>
</evidence>
<evidence type="ECO:0000313" key="3">
    <source>
        <dbReference type="Proteomes" id="UP000252893"/>
    </source>
</evidence>
<sequence>MQNIELRRLEHSEVETVWQIERRELVHEVYRFNSGVLQLHPEFYDTQDWPEGEPELYTPILLDCYDHGGLFIGAYAGQQLIAVVVVDARPVGDYPHYRQLAFLHVSHNWRGQGLASRLYRQAMELTKMQGVEGFYISSTSTKHTVDFYMHQGGKPVIHPDKALYALEPDDIHLLHRFSDAE</sequence>
<dbReference type="SUPFAM" id="SSF55729">
    <property type="entry name" value="Acyl-CoA N-acyltransferases (Nat)"/>
    <property type="match status" value="1"/>
</dbReference>
<feature type="domain" description="N-acetyltransferase" evidence="1">
    <location>
        <begin position="4"/>
        <end position="169"/>
    </location>
</feature>
<gene>
    <name evidence="2" type="ORF">DFR47_101527</name>
</gene>
<name>A0A366EBS4_9HYPH</name>
<proteinExistence type="predicted"/>
<dbReference type="Pfam" id="PF00583">
    <property type="entry name" value="Acetyltransf_1"/>
    <property type="match status" value="1"/>
</dbReference>
<protein>
    <submittedName>
        <fullName evidence="2">Putative N-acetyltransferase YhbS</fullName>
    </submittedName>
</protein>